<dbReference type="Proteomes" id="UP000013968">
    <property type="component" value="Chromosome"/>
</dbReference>
<evidence type="ECO:0000256" key="1">
    <source>
        <dbReference type="SAM" id="MobiDB-lite"/>
    </source>
</evidence>
<dbReference type="HOGENOM" id="CLU_2646538_0_0_11"/>
<dbReference type="InterPro" id="IPR009057">
    <property type="entry name" value="Homeodomain-like_sf"/>
</dbReference>
<dbReference type="EMBL" id="CP003410">
    <property type="protein sequence ID" value="AGM10151.1"/>
    <property type="molecule type" value="Genomic_DNA"/>
</dbReference>
<dbReference type="SUPFAM" id="SSF46689">
    <property type="entry name" value="Homeodomain-like"/>
    <property type="match status" value="1"/>
</dbReference>
<proteinExistence type="predicted"/>
<organism evidence="2 3">
    <name type="scientific">Amycolatopsis keratiniphila</name>
    <dbReference type="NCBI Taxonomy" id="129921"/>
    <lineage>
        <taxon>Bacteria</taxon>
        <taxon>Bacillati</taxon>
        <taxon>Actinomycetota</taxon>
        <taxon>Actinomycetes</taxon>
        <taxon>Pseudonocardiales</taxon>
        <taxon>Pseudonocardiaceae</taxon>
        <taxon>Amycolatopsis</taxon>
        <taxon>Amycolatopsis japonica group</taxon>
    </lineage>
</organism>
<dbReference type="AlphaFoldDB" id="R4TD34"/>
<protein>
    <submittedName>
        <fullName evidence="2">TetR family transcriptional regulator</fullName>
    </submittedName>
</protein>
<sequence length="76" mass="8434">MFERVRRFGERSASGHRPTSTGLISYHFANKEELVRTVLEDVFREIGAFMAERMSEPASASEALRTTANIPAACAT</sequence>
<feature type="region of interest" description="Disordered" evidence="1">
    <location>
        <begin position="1"/>
        <end position="20"/>
    </location>
</feature>
<evidence type="ECO:0000313" key="3">
    <source>
        <dbReference type="Proteomes" id="UP000013968"/>
    </source>
</evidence>
<keyword evidence="3" id="KW-1185">Reference proteome</keyword>
<evidence type="ECO:0000313" key="2">
    <source>
        <dbReference type="EMBL" id="AGM10151.1"/>
    </source>
</evidence>
<feature type="compositionally biased region" description="Basic and acidic residues" evidence="1">
    <location>
        <begin position="1"/>
        <end position="10"/>
    </location>
</feature>
<reference evidence="2 3" key="1">
    <citation type="journal article" date="2013" name="BMC Genomics">
        <title>ContigScape: a Cytoscape plugin facilitating microbial genome gap closing.</title>
        <authorList>
            <person name="Tang B."/>
            <person name="Wang Q."/>
            <person name="Yang M."/>
            <person name="Xie F."/>
            <person name="Zhu Y."/>
            <person name="Zhuo Y."/>
            <person name="Wang S."/>
            <person name="Gao H."/>
            <person name="Ding X."/>
            <person name="Zhang L."/>
            <person name="Zhao G."/>
            <person name="Zheng H."/>
        </authorList>
    </citation>
    <scope>NUCLEOTIDE SEQUENCE [LARGE SCALE GENOMIC DNA]</scope>
    <source>
        <strain evidence="2 3">HCCB10007</strain>
    </source>
</reference>
<gene>
    <name evidence="2" type="ORF">AORI_7569</name>
</gene>
<dbReference type="PATRIC" id="fig|1156913.3.peg.7718"/>
<dbReference type="Gene3D" id="1.10.357.10">
    <property type="entry name" value="Tetracycline Repressor, domain 2"/>
    <property type="match status" value="1"/>
</dbReference>
<name>R4TD34_9PSEU</name>
<accession>R4TD34</accession>
<dbReference type="KEGG" id="aoi:AORI_7569"/>